<sequence length="88" mass="9546">MKLTNKEICDALFTSLNITRDVGDSSKLLFSYGALVSRPALVATTKDSWLLVIREASMSVIVVTKDTKTGKAVLDLDELGGPFRKIAT</sequence>
<name>A0AAD5Q4I6_PYTIN</name>
<comment type="caution">
    <text evidence="1">The sequence shown here is derived from an EMBL/GenBank/DDBJ whole genome shotgun (WGS) entry which is preliminary data.</text>
</comment>
<reference evidence="1" key="1">
    <citation type="submission" date="2021-12" db="EMBL/GenBank/DDBJ databases">
        <title>Prjna785345.</title>
        <authorList>
            <person name="Rujirawat T."/>
            <person name="Krajaejun T."/>
        </authorList>
    </citation>
    <scope>NUCLEOTIDE SEQUENCE</scope>
    <source>
        <strain evidence="1">Pi057C3</strain>
    </source>
</reference>
<dbReference type="AlphaFoldDB" id="A0AAD5Q4I6"/>
<protein>
    <submittedName>
        <fullName evidence="1">Uncharacterized protein</fullName>
    </submittedName>
</protein>
<evidence type="ECO:0000313" key="2">
    <source>
        <dbReference type="Proteomes" id="UP001209570"/>
    </source>
</evidence>
<accession>A0AAD5Q4I6</accession>
<dbReference type="EMBL" id="JAKCXM010000301">
    <property type="protein sequence ID" value="KAJ0396299.1"/>
    <property type="molecule type" value="Genomic_DNA"/>
</dbReference>
<evidence type="ECO:0000313" key="1">
    <source>
        <dbReference type="EMBL" id="KAJ0396299.1"/>
    </source>
</evidence>
<gene>
    <name evidence="1" type="ORF">P43SY_007149</name>
</gene>
<organism evidence="1 2">
    <name type="scientific">Pythium insidiosum</name>
    <name type="common">Pythiosis disease agent</name>
    <dbReference type="NCBI Taxonomy" id="114742"/>
    <lineage>
        <taxon>Eukaryota</taxon>
        <taxon>Sar</taxon>
        <taxon>Stramenopiles</taxon>
        <taxon>Oomycota</taxon>
        <taxon>Peronosporomycetes</taxon>
        <taxon>Pythiales</taxon>
        <taxon>Pythiaceae</taxon>
        <taxon>Pythium</taxon>
    </lineage>
</organism>
<keyword evidence="2" id="KW-1185">Reference proteome</keyword>
<dbReference type="Proteomes" id="UP001209570">
    <property type="component" value="Unassembled WGS sequence"/>
</dbReference>
<proteinExistence type="predicted"/>